<feature type="region of interest" description="Disordered" evidence="1">
    <location>
        <begin position="150"/>
        <end position="175"/>
    </location>
</feature>
<dbReference type="Gene3D" id="1.10.10.60">
    <property type="entry name" value="Homeodomain-like"/>
    <property type="match status" value="1"/>
</dbReference>
<dbReference type="Proteomes" id="UP001153714">
    <property type="component" value="Chromosome 8"/>
</dbReference>
<feature type="compositionally biased region" description="Low complexity" evidence="1">
    <location>
        <begin position="283"/>
        <end position="297"/>
    </location>
</feature>
<feature type="region of interest" description="Disordered" evidence="1">
    <location>
        <begin position="238"/>
        <end position="261"/>
    </location>
</feature>
<dbReference type="OrthoDB" id="10257855at2759"/>
<evidence type="ECO:0000313" key="3">
    <source>
        <dbReference type="Proteomes" id="UP001153714"/>
    </source>
</evidence>
<sequence>MKEMKTIVEYLVEHRAYGEIKGRKMWIDFSNSQLTNRTWQSLKETFLKRILPDIHNPYYKLTMDQVCSFRQGFDVQSREKNKLEIQKLDGNSNSNAENLKTNEQPSTSKCIDEDKTSGEEIKSSRISARDRASVETVILDNCYETADDVLRDLESPNDSNDKEETAEGKSQSKSLRDLITYSEPLTPMLQEVLHDFATDDESDSGEPKMQIVENEQEPEEQGNVSSHRVPDAVEDILEHNKDQNDKRNKDESDKFVEPKVKSLRLRKRQGIYVPVDDLKASQNTNTTNSKNNKSDSNVTRMEIENGSGASMLSNSNEKGVDKLTKSHAQSTQNCSTSTTDTVLPNNQEALHDKKLENKKNRNEITVNKNNITRDRTASNDIEVDLKLQKANCNETTHNHISDANVDSQKTNCSDVIDISNEIDKNQNKKSDVVNNKQTPEDNTRDIFPPNKLPEKGDKNTSTQSSQANPCLQSMSLYDEQFNMTNHTSDSSEHETNNDQPRQTSNNNKPSSVTENKLASKLNEVVMLKSRSDTDSDSGKVPVKKDTKNIVLSKLKRDNALANIFGFSSGKFSMSKWKLSKWFCIT</sequence>
<evidence type="ECO:0008006" key="4">
    <source>
        <dbReference type="Google" id="ProtNLM"/>
    </source>
</evidence>
<feature type="compositionally biased region" description="Polar residues" evidence="1">
    <location>
        <begin position="326"/>
        <end position="344"/>
    </location>
</feature>
<feature type="compositionally biased region" description="Polar residues" evidence="1">
    <location>
        <begin position="307"/>
        <end position="317"/>
    </location>
</feature>
<keyword evidence="3" id="KW-1185">Reference proteome</keyword>
<reference evidence="2" key="1">
    <citation type="submission" date="2021-12" db="EMBL/GenBank/DDBJ databases">
        <authorList>
            <person name="King R."/>
        </authorList>
    </citation>
    <scope>NUCLEOTIDE SEQUENCE</scope>
</reference>
<feature type="compositionally biased region" description="Basic and acidic residues" evidence="1">
    <location>
        <begin position="238"/>
        <end position="260"/>
    </location>
</feature>
<dbReference type="EMBL" id="OU893339">
    <property type="protein sequence ID" value="CAG9795627.1"/>
    <property type="molecule type" value="Genomic_DNA"/>
</dbReference>
<feature type="compositionally biased region" description="Polar residues" evidence="1">
    <location>
        <begin position="89"/>
        <end position="109"/>
    </location>
</feature>
<gene>
    <name evidence="2" type="ORF">DIATSA_LOCUS12873</name>
</gene>
<accession>A0A9N9RFE7</accession>
<feature type="region of interest" description="Disordered" evidence="1">
    <location>
        <begin position="484"/>
        <end position="515"/>
    </location>
</feature>
<organism evidence="2 3">
    <name type="scientific">Diatraea saccharalis</name>
    <name type="common">sugarcane borer</name>
    <dbReference type="NCBI Taxonomy" id="40085"/>
    <lineage>
        <taxon>Eukaryota</taxon>
        <taxon>Metazoa</taxon>
        <taxon>Ecdysozoa</taxon>
        <taxon>Arthropoda</taxon>
        <taxon>Hexapoda</taxon>
        <taxon>Insecta</taxon>
        <taxon>Pterygota</taxon>
        <taxon>Neoptera</taxon>
        <taxon>Endopterygota</taxon>
        <taxon>Lepidoptera</taxon>
        <taxon>Glossata</taxon>
        <taxon>Ditrysia</taxon>
        <taxon>Pyraloidea</taxon>
        <taxon>Crambidae</taxon>
        <taxon>Crambinae</taxon>
        <taxon>Diatraea</taxon>
    </lineage>
</organism>
<proteinExistence type="predicted"/>
<evidence type="ECO:0000256" key="1">
    <source>
        <dbReference type="SAM" id="MobiDB-lite"/>
    </source>
</evidence>
<protein>
    <recommendedName>
        <fullName evidence="4">Rap1 Myb domain-containing protein</fullName>
    </recommendedName>
</protein>
<feature type="compositionally biased region" description="Polar residues" evidence="1">
    <location>
        <begin position="459"/>
        <end position="469"/>
    </location>
</feature>
<feature type="compositionally biased region" description="Basic and acidic residues" evidence="1">
    <location>
        <begin position="150"/>
        <end position="167"/>
    </location>
</feature>
<feature type="region of interest" description="Disordered" evidence="1">
    <location>
        <begin position="274"/>
        <end position="344"/>
    </location>
</feature>
<dbReference type="AlphaFoldDB" id="A0A9N9RFE7"/>
<evidence type="ECO:0000313" key="2">
    <source>
        <dbReference type="EMBL" id="CAG9795627.1"/>
    </source>
</evidence>
<feature type="compositionally biased region" description="Polar residues" evidence="1">
    <location>
        <begin position="497"/>
        <end position="515"/>
    </location>
</feature>
<feature type="compositionally biased region" description="Basic and acidic residues" evidence="1">
    <location>
        <begin position="110"/>
        <end position="127"/>
    </location>
</feature>
<reference evidence="2" key="2">
    <citation type="submission" date="2022-10" db="EMBL/GenBank/DDBJ databases">
        <authorList>
            <consortium name="ENA_rothamsted_submissions"/>
            <consortium name="culmorum"/>
            <person name="King R."/>
        </authorList>
    </citation>
    <scope>NUCLEOTIDE SEQUENCE</scope>
</reference>
<feature type="region of interest" description="Disordered" evidence="1">
    <location>
        <begin position="88"/>
        <end position="127"/>
    </location>
</feature>
<name>A0A9N9RFE7_9NEOP</name>
<feature type="region of interest" description="Disordered" evidence="1">
    <location>
        <begin position="423"/>
        <end position="469"/>
    </location>
</feature>